<reference evidence="1 2" key="1">
    <citation type="submission" date="2018-08" db="EMBL/GenBank/DDBJ databases">
        <title>Paenibacillus sp. M4BSY-1, whole genome shotgun sequence.</title>
        <authorList>
            <person name="Tuo L."/>
        </authorList>
    </citation>
    <scope>NUCLEOTIDE SEQUENCE [LARGE SCALE GENOMIC DNA]</scope>
    <source>
        <strain evidence="1 2">M4BSY-1</strain>
    </source>
</reference>
<organism evidence="1 2">
    <name type="scientific">Paenibacillus paeoniae</name>
    <dbReference type="NCBI Taxonomy" id="2292705"/>
    <lineage>
        <taxon>Bacteria</taxon>
        <taxon>Bacillati</taxon>
        <taxon>Bacillota</taxon>
        <taxon>Bacilli</taxon>
        <taxon>Bacillales</taxon>
        <taxon>Paenibacillaceae</taxon>
        <taxon>Paenibacillus</taxon>
    </lineage>
</organism>
<accession>A0A371PKL9</accession>
<comment type="caution">
    <text evidence="1">The sequence shown here is derived from an EMBL/GenBank/DDBJ whole genome shotgun (WGS) entry which is preliminary data.</text>
</comment>
<dbReference type="EMBL" id="QUBQ01000001">
    <property type="protein sequence ID" value="REK76307.1"/>
    <property type="molecule type" value="Genomic_DNA"/>
</dbReference>
<name>A0A371PKL9_9BACL</name>
<evidence type="ECO:0000313" key="1">
    <source>
        <dbReference type="EMBL" id="REK76307.1"/>
    </source>
</evidence>
<dbReference type="RefSeq" id="WP_116043167.1">
    <property type="nucleotide sequence ID" value="NZ_QUBQ01000001.1"/>
</dbReference>
<proteinExistence type="predicted"/>
<dbReference type="Proteomes" id="UP000261905">
    <property type="component" value="Unassembled WGS sequence"/>
</dbReference>
<protein>
    <submittedName>
        <fullName evidence="1">Uncharacterized protein</fullName>
    </submittedName>
</protein>
<keyword evidence="2" id="KW-1185">Reference proteome</keyword>
<dbReference type="OrthoDB" id="2328080at2"/>
<sequence>MNYGIKDAANLTIRKKSDKGIFLYTPYANVTTNEWTSDQVYANVKGSRAIRWDNNKQGKLTVSLEVFDLKWLAMLAGADWSKGKTDMFVRKELTADAANSITLPSTPKAGSVSIFQLLDDKVTHAEEQLVGDPTQNENEYSLTGQKITLNAATAPENAVFVVYYQAETAVTAKTLEIKANKHPEAFEIIGDTFIRPKDGGEDEFVQMFYPNARPVSNFTITMDSGNVTNLEIVFDLFPDADQNLAVYTLL</sequence>
<dbReference type="AlphaFoldDB" id="A0A371PKL9"/>
<evidence type="ECO:0000313" key="2">
    <source>
        <dbReference type="Proteomes" id="UP000261905"/>
    </source>
</evidence>
<gene>
    <name evidence="1" type="ORF">DX130_04475</name>
</gene>